<dbReference type="SUPFAM" id="SSF46894">
    <property type="entry name" value="C-terminal effector domain of the bipartite response regulators"/>
    <property type="match status" value="1"/>
</dbReference>
<evidence type="ECO:0000256" key="1">
    <source>
        <dbReference type="ARBA" id="ARBA00023015"/>
    </source>
</evidence>
<dbReference type="CDD" id="cd06170">
    <property type="entry name" value="LuxR_C_like"/>
    <property type="match status" value="1"/>
</dbReference>
<dbReference type="PRINTS" id="PR00038">
    <property type="entry name" value="HTHLUXR"/>
</dbReference>
<dbReference type="GO" id="GO:0003677">
    <property type="term" value="F:DNA binding"/>
    <property type="evidence" value="ECO:0007669"/>
    <property type="project" value="UniProtKB-KW"/>
</dbReference>
<proteinExistence type="predicted"/>
<dbReference type="InterPro" id="IPR016032">
    <property type="entry name" value="Sig_transdc_resp-reg_C-effctor"/>
</dbReference>
<accession>A0A3M7L9M9</accession>
<dbReference type="PROSITE" id="PS50043">
    <property type="entry name" value="HTH_LUXR_2"/>
    <property type="match status" value="1"/>
</dbReference>
<comment type="caution">
    <text evidence="5">The sequence shown here is derived from an EMBL/GenBank/DDBJ whole genome shotgun (WGS) entry which is preliminary data.</text>
</comment>
<reference evidence="5 6" key="1">
    <citation type="submission" date="2018-08" db="EMBL/GenBank/DDBJ databases">
        <title>Chryseobacterium nematophagum: a novel matrix digesting pathogen of nematodes.</title>
        <authorList>
            <person name="Page A."/>
            <person name="Roberts M."/>
            <person name="Felix M.-A."/>
            <person name="Weir W."/>
        </authorList>
    </citation>
    <scope>NUCLEOTIDE SEQUENCE [LARGE SCALE GENOMIC DNA]</scope>
    <source>
        <strain evidence="5 6">JUb275</strain>
    </source>
</reference>
<evidence type="ECO:0000313" key="6">
    <source>
        <dbReference type="Proteomes" id="UP000267524"/>
    </source>
</evidence>
<dbReference type="Gene3D" id="3.30.450.20">
    <property type="entry name" value="PAS domain"/>
    <property type="match status" value="1"/>
</dbReference>
<name>A0A3M7L9M9_9FLAO</name>
<dbReference type="Gene3D" id="1.10.10.10">
    <property type="entry name" value="Winged helix-like DNA-binding domain superfamily/Winged helix DNA-binding domain"/>
    <property type="match status" value="1"/>
</dbReference>
<evidence type="ECO:0000313" key="5">
    <source>
        <dbReference type="EMBL" id="RMZ58929.1"/>
    </source>
</evidence>
<dbReference type="EMBL" id="QWIV01000014">
    <property type="protein sequence ID" value="RMZ58929.1"/>
    <property type="molecule type" value="Genomic_DNA"/>
</dbReference>
<keyword evidence="2" id="KW-0238">DNA-binding</keyword>
<keyword evidence="3" id="KW-0804">Transcription</keyword>
<sequence>MNNKKNHPLIKVWNDYPEFLQNTSDILPLPSIERIVGEVFAPGESYYYVINFADSTICNHHPNILKMHGLKAYPHHLKDIIDLIHPADIPFVMEAERMCIEKVKEIGFAYQQELKSSYCFRMKTGKGNYEMFYHQALHIHQDELGRLMQAVNIHSNIQHITQNNSYIALISGIGDRNDFHQMTYKSVEEIEISTVKLTDRELEVLSLLARGYSAKEIADQLIISYHTVTTHRKNILKKLECNKVSELIKKALDYGLI</sequence>
<dbReference type="Proteomes" id="UP000267524">
    <property type="component" value="Unassembled WGS sequence"/>
</dbReference>
<evidence type="ECO:0000259" key="4">
    <source>
        <dbReference type="PROSITE" id="PS50043"/>
    </source>
</evidence>
<organism evidence="5 6">
    <name type="scientific">Chryseobacterium nematophagum</name>
    <dbReference type="NCBI Taxonomy" id="2305228"/>
    <lineage>
        <taxon>Bacteria</taxon>
        <taxon>Pseudomonadati</taxon>
        <taxon>Bacteroidota</taxon>
        <taxon>Flavobacteriia</taxon>
        <taxon>Flavobacteriales</taxon>
        <taxon>Weeksellaceae</taxon>
        <taxon>Chryseobacterium group</taxon>
        <taxon>Chryseobacterium</taxon>
    </lineage>
</organism>
<feature type="domain" description="HTH luxR-type" evidence="4">
    <location>
        <begin position="190"/>
        <end position="255"/>
    </location>
</feature>
<dbReference type="GO" id="GO:0006355">
    <property type="term" value="P:regulation of DNA-templated transcription"/>
    <property type="evidence" value="ECO:0007669"/>
    <property type="project" value="InterPro"/>
</dbReference>
<dbReference type="InterPro" id="IPR000792">
    <property type="entry name" value="Tscrpt_reg_LuxR_C"/>
</dbReference>
<dbReference type="PANTHER" id="PTHR44688">
    <property type="entry name" value="DNA-BINDING TRANSCRIPTIONAL ACTIVATOR DEVR_DOSR"/>
    <property type="match status" value="1"/>
</dbReference>
<dbReference type="InterPro" id="IPR036388">
    <property type="entry name" value="WH-like_DNA-bd_sf"/>
</dbReference>
<evidence type="ECO:0000256" key="3">
    <source>
        <dbReference type="ARBA" id="ARBA00023163"/>
    </source>
</evidence>
<dbReference type="PROSITE" id="PS00622">
    <property type="entry name" value="HTH_LUXR_1"/>
    <property type="match status" value="1"/>
</dbReference>
<protein>
    <submittedName>
        <fullName evidence="5">LuxR family transcriptional regulator</fullName>
    </submittedName>
</protein>
<evidence type="ECO:0000256" key="2">
    <source>
        <dbReference type="ARBA" id="ARBA00023125"/>
    </source>
</evidence>
<dbReference type="AlphaFoldDB" id="A0A3M7L9M9"/>
<keyword evidence="1" id="KW-0805">Transcription regulation</keyword>
<dbReference type="PANTHER" id="PTHR44688:SF16">
    <property type="entry name" value="DNA-BINDING TRANSCRIPTIONAL ACTIVATOR DEVR_DOSR"/>
    <property type="match status" value="1"/>
</dbReference>
<dbReference type="Pfam" id="PF00196">
    <property type="entry name" value="GerE"/>
    <property type="match status" value="1"/>
</dbReference>
<dbReference type="SMART" id="SM00421">
    <property type="entry name" value="HTH_LUXR"/>
    <property type="match status" value="1"/>
</dbReference>
<keyword evidence="6" id="KW-1185">Reference proteome</keyword>
<dbReference type="RefSeq" id="WP_122548076.1">
    <property type="nucleotide sequence ID" value="NZ_QWIV01000014.1"/>
</dbReference>
<gene>
    <name evidence="5" type="ORF">D1632_15280</name>
</gene>